<dbReference type="AlphaFoldDB" id="A0A7J6KV14"/>
<organism evidence="2 3">
    <name type="scientific">Perkinsus chesapeaki</name>
    <name type="common">Clam parasite</name>
    <name type="synonym">Perkinsus andrewsi</name>
    <dbReference type="NCBI Taxonomy" id="330153"/>
    <lineage>
        <taxon>Eukaryota</taxon>
        <taxon>Sar</taxon>
        <taxon>Alveolata</taxon>
        <taxon>Perkinsozoa</taxon>
        <taxon>Perkinsea</taxon>
        <taxon>Perkinsida</taxon>
        <taxon>Perkinsidae</taxon>
        <taxon>Perkinsus</taxon>
    </lineage>
</organism>
<reference evidence="2 3" key="1">
    <citation type="submission" date="2020-04" db="EMBL/GenBank/DDBJ databases">
        <title>Perkinsus chesapeaki whole genome sequence.</title>
        <authorList>
            <person name="Bogema D.R."/>
        </authorList>
    </citation>
    <scope>NUCLEOTIDE SEQUENCE [LARGE SCALE GENOMIC DNA]</scope>
    <source>
        <strain evidence="2">ATCC PRA-425</strain>
    </source>
</reference>
<dbReference type="EMBL" id="JAAPAO010001267">
    <property type="protein sequence ID" value="KAF4650401.1"/>
    <property type="molecule type" value="Genomic_DNA"/>
</dbReference>
<feature type="region of interest" description="Disordered" evidence="1">
    <location>
        <begin position="506"/>
        <end position="538"/>
    </location>
</feature>
<sequence>YELHCREWEIASQKGRLSPFIQHKIPEGGFPCFGSMSDQGESHGWNVADSDRCREYLMSVYVQDFIVRQPGLAQEMRSLSGRILKGDHTRPLAGKVTSQAGAKWSYSVLNEFGEVLCHGFTETDSDIQVRQLYVGLKTRFDSLNVPYPTLAYVDKQCCGSYKKMLQEIFPNIQVKLDVFHLLWRFSKAFAKLKESPPWLYKHVRRQVPVKEELEERILAVVDAARNVEWEGELLLPPGPDGFDRCLANQVLVIDGIMRYNRNVRRKAEGHRSVYPIYDNAVLLRLRDSSGDGETIYPNLVLNATDTGEQFGLEYTAAIRRELAEAEVDELSKASPGETVADSEDIHEYEAYAMNWSMDRVLEILETEHSLQDIGRNERHVSASKSQSTSRRISKLRMFGQNSNFLQKARPENFTILMKQKLDDLAATVGEQDISEIHRQYYRWFLEEKLKDPNTPILVTSRFHVEAYLTKKKIALAGASAAVPDVMTAARRTRMAEVLASGARAVTPAVPSQSEAPRPIPRPNMEARVPEPPPEKTGTAIEIDGIRCGVCREVRKGRNRYDWTVQMD</sequence>
<name>A0A7J6KV14_PERCH</name>
<accession>A0A7J6KV14</accession>
<dbReference type="PANTHER" id="PTHR24401:SF29">
    <property type="entry name" value="SI:CH211-243P7.3-RELATED"/>
    <property type="match status" value="1"/>
</dbReference>
<proteinExistence type="predicted"/>
<evidence type="ECO:0000256" key="1">
    <source>
        <dbReference type="SAM" id="MobiDB-lite"/>
    </source>
</evidence>
<keyword evidence="3" id="KW-1185">Reference proteome</keyword>
<evidence type="ECO:0000313" key="2">
    <source>
        <dbReference type="EMBL" id="KAF4650401.1"/>
    </source>
</evidence>
<gene>
    <name evidence="2" type="ORF">FOL47_001175</name>
</gene>
<feature type="non-terminal residue" evidence="2">
    <location>
        <position position="567"/>
    </location>
</feature>
<protein>
    <submittedName>
        <fullName evidence="2">Uncharacterized protein</fullName>
    </submittedName>
</protein>
<dbReference type="OrthoDB" id="441244at2759"/>
<dbReference type="PANTHER" id="PTHR24401">
    <property type="entry name" value="SI:CH211-243P7.3-RELATED"/>
    <property type="match status" value="1"/>
</dbReference>
<comment type="caution">
    <text evidence="2">The sequence shown here is derived from an EMBL/GenBank/DDBJ whole genome shotgun (WGS) entry which is preliminary data.</text>
</comment>
<evidence type="ECO:0000313" key="3">
    <source>
        <dbReference type="Proteomes" id="UP000591131"/>
    </source>
</evidence>
<dbReference type="Proteomes" id="UP000591131">
    <property type="component" value="Unassembled WGS sequence"/>
</dbReference>